<keyword evidence="2" id="KW-1185">Reference proteome</keyword>
<organism evidence="1 2">
    <name type="scientific">Melia azedarach</name>
    <name type="common">Chinaberry tree</name>
    <dbReference type="NCBI Taxonomy" id="155640"/>
    <lineage>
        <taxon>Eukaryota</taxon>
        <taxon>Viridiplantae</taxon>
        <taxon>Streptophyta</taxon>
        <taxon>Embryophyta</taxon>
        <taxon>Tracheophyta</taxon>
        <taxon>Spermatophyta</taxon>
        <taxon>Magnoliopsida</taxon>
        <taxon>eudicotyledons</taxon>
        <taxon>Gunneridae</taxon>
        <taxon>Pentapetalae</taxon>
        <taxon>rosids</taxon>
        <taxon>malvids</taxon>
        <taxon>Sapindales</taxon>
        <taxon>Meliaceae</taxon>
        <taxon>Melia</taxon>
    </lineage>
</organism>
<dbReference type="EMBL" id="CM051395">
    <property type="protein sequence ID" value="KAJ4724441.1"/>
    <property type="molecule type" value="Genomic_DNA"/>
</dbReference>
<evidence type="ECO:0000313" key="1">
    <source>
        <dbReference type="EMBL" id="KAJ4724441.1"/>
    </source>
</evidence>
<comment type="caution">
    <text evidence="1">The sequence shown here is derived from an EMBL/GenBank/DDBJ whole genome shotgun (WGS) entry which is preliminary data.</text>
</comment>
<accession>A0ACC1YLZ5</accession>
<proteinExistence type="predicted"/>
<name>A0ACC1YLZ5_MELAZ</name>
<protein>
    <submittedName>
        <fullName evidence="1">RING/U-box superfamily protein</fullName>
    </submittedName>
</protein>
<reference evidence="1 2" key="1">
    <citation type="journal article" date="2023" name="Science">
        <title>Complex scaffold remodeling in plant triterpene biosynthesis.</title>
        <authorList>
            <person name="De La Pena R."/>
            <person name="Hodgson H."/>
            <person name="Liu J.C."/>
            <person name="Stephenson M.J."/>
            <person name="Martin A.C."/>
            <person name="Owen C."/>
            <person name="Harkess A."/>
            <person name="Leebens-Mack J."/>
            <person name="Jimenez L.E."/>
            <person name="Osbourn A."/>
            <person name="Sattely E.S."/>
        </authorList>
    </citation>
    <scope>NUCLEOTIDE SEQUENCE [LARGE SCALE GENOMIC DNA]</scope>
    <source>
        <strain evidence="2">cv. JPN11</strain>
        <tissue evidence="1">Leaf</tissue>
    </source>
</reference>
<evidence type="ECO:0000313" key="2">
    <source>
        <dbReference type="Proteomes" id="UP001164539"/>
    </source>
</evidence>
<sequence length="98" mass="11195">MTNQNGTREGRQEARPVHPKIPRLQDDLDDVYFRSSSSFRIGNRRWFDNGYVRAVLQEARPVHRLNYQALGASSSCKAKKKEVAAKHQNLVLDPPSFA</sequence>
<dbReference type="Proteomes" id="UP001164539">
    <property type="component" value="Chromosome 2"/>
</dbReference>
<gene>
    <name evidence="1" type="ORF">OWV82_003434</name>
</gene>